<comment type="similarity">
    <text evidence="4">Belongs to the peptidase M20A family.</text>
</comment>
<evidence type="ECO:0000256" key="1">
    <source>
        <dbReference type="ARBA" id="ARBA00001941"/>
    </source>
</evidence>
<dbReference type="InterPro" id="IPR036264">
    <property type="entry name" value="Bact_exopeptidase_dim_dom"/>
</dbReference>
<dbReference type="Pfam" id="PF01546">
    <property type="entry name" value="Peptidase_M20"/>
    <property type="match status" value="1"/>
</dbReference>
<evidence type="ECO:0000313" key="15">
    <source>
        <dbReference type="Proteomes" id="UP001431776"/>
    </source>
</evidence>
<comment type="pathway">
    <text evidence="3">Amino-acid biosynthesis; L-lysine biosynthesis via DAP pathway; LL-2,6-diaminopimelate from (S)-tetrahydrodipicolinate (succinylase route): step 3/3.</text>
</comment>
<evidence type="ECO:0000256" key="7">
    <source>
        <dbReference type="ARBA" id="ARBA00022605"/>
    </source>
</evidence>
<comment type="caution">
    <text evidence="14">The sequence shown here is derived from an EMBL/GenBank/DDBJ whole genome shotgun (WGS) entry which is preliminary data.</text>
</comment>
<dbReference type="Pfam" id="PF07687">
    <property type="entry name" value="M20_dimer"/>
    <property type="match status" value="1"/>
</dbReference>
<dbReference type="Proteomes" id="UP001431776">
    <property type="component" value="Unassembled WGS sequence"/>
</dbReference>
<evidence type="ECO:0000256" key="3">
    <source>
        <dbReference type="ARBA" id="ARBA00005130"/>
    </source>
</evidence>
<comment type="cofactor">
    <cofactor evidence="1">
        <name>Co(2+)</name>
        <dbReference type="ChEBI" id="CHEBI:48828"/>
    </cofactor>
</comment>
<evidence type="ECO:0000256" key="10">
    <source>
        <dbReference type="ARBA" id="ARBA00022833"/>
    </source>
</evidence>
<dbReference type="PANTHER" id="PTHR43808">
    <property type="entry name" value="ACETYLORNITHINE DEACETYLASE"/>
    <property type="match status" value="1"/>
</dbReference>
<dbReference type="InterPro" id="IPR010182">
    <property type="entry name" value="ArgE/DapE"/>
</dbReference>
<keyword evidence="9" id="KW-0378">Hydrolase</keyword>
<dbReference type="EC" id="3.5.1.18" evidence="5"/>
<dbReference type="GO" id="GO:0008652">
    <property type="term" value="P:amino acid biosynthetic process"/>
    <property type="evidence" value="ECO:0007669"/>
    <property type="project" value="UniProtKB-KW"/>
</dbReference>
<evidence type="ECO:0000256" key="11">
    <source>
        <dbReference type="ARBA" id="ARBA00023285"/>
    </source>
</evidence>
<dbReference type="Gene3D" id="3.30.70.360">
    <property type="match status" value="1"/>
</dbReference>
<organism evidence="14 15">
    <name type="scientific">Anaerobaca lacustris</name>
    <dbReference type="NCBI Taxonomy" id="3044600"/>
    <lineage>
        <taxon>Bacteria</taxon>
        <taxon>Pseudomonadati</taxon>
        <taxon>Planctomycetota</taxon>
        <taxon>Phycisphaerae</taxon>
        <taxon>Sedimentisphaerales</taxon>
        <taxon>Anaerobacaceae</taxon>
        <taxon>Anaerobaca</taxon>
    </lineage>
</organism>
<evidence type="ECO:0000256" key="12">
    <source>
        <dbReference type="ARBA" id="ARBA00051301"/>
    </source>
</evidence>
<dbReference type="InterPro" id="IPR050072">
    <property type="entry name" value="Peptidase_M20A"/>
</dbReference>
<feature type="domain" description="Peptidase M20 dimerisation" evidence="13">
    <location>
        <begin position="168"/>
        <end position="272"/>
    </location>
</feature>
<gene>
    <name evidence="14" type="ORF">QJ522_19090</name>
</gene>
<keyword evidence="8" id="KW-0479">Metal-binding</keyword>
<evidence type="ECO:0000256" key="6">
    <source>
        <dbReference type="ARBA" id="ARBA00016853"/>
    </source>
</evidence>
<accession>A0AAW6TZL9</accession>
<dbReference type="NCBIfam" id="TIGR01910">
    <property type="entry name" value="DapE-ArgE"/>
    <property type="match status" value="1"/>
</dbReference>
<dbReference type="InterPro" id="IPR001261">
    <property type="entry name" value="ArgE/DapE_CS"/>
</dbReference>
<dbReference type="AlphaFoldDB" id="A0AAW6TZL9"/>
<comment type="cofactor">
    <cofactor evidence="2">
        <name>Zn(2+)</name>
        <dbReference type="ChEBI" id="CHEBI:29105"/>
    </cofactor>
</comment>
<dbReference type="SUPFAM" id="SSF55031">
    <property type="entry name" value="Bacterial exopeptidase dimerisation domain"/>
    <property type="match status" value="1"/>
</dbReference>
<evidence type="ECO:0000259" key="13">
    <source>
        <dbReference type="Pfam" id="PF07687"/>
    </source>
</evidence>
<dbReference type="EMBL" id="JASCXX010000029">
    <property type="protein sequence ID" value="MDI6451176.1"/>
    <property type="molecule type" value="Genomic_DNA"/>
</dbReference>
<dbReference type="SUPFAM" id="SSF53187">
    <property type="entry name" value="Zn-dependent exopeptidases"/>
    <property type="match status" value="1"/>
</dbReference>
<keyword evidence="7" id="KW-0028">Amino-acid biosynthesis</keyword>
<keyword evidence="11" id="KW-0170">Cobalt</keyword>
<dbReference type="CDD" id="cd08659">
    <property type="entry name" value="M20_ArgE_DapE-like"/>
    <property type="match status" value="1"/>
</dbReference>
<dbReference type="GO" id="GO:0046872">
    <property type="term" value="F:metal ion binding"/>
    <property type="evidence" value="ECO:0007669"/>
    <property type="project" value="UniProtKB-KW"/>
</dbReference>
<evidence type="ECO:0000256" key="5">
    <source>
        <dbReference type="ARBA" id="ARBA00011921"/>
    </source>
</evidence>
<keyword evidence="10" id="KW-0862">Zinc</keyword>
<dbReference type="GO" id="GO:0009014">
    <property type="term" value="F:succinyl-diaminopimelate desuccinylase activity"/>
    <property type="evidence" value="ECO:0007669"/>
    <property type="project" value="UniProtKB-EC"/>
</dbReference>
<evidence type="ECO:0000256" key="2">
    <source>
        <dbReference type="ARBA" id="ARBA00001947"/>
    </source>
</evidence>
<evidence type="ECO:0000256" key="9">
    <source>
        <dbReference type="ARBA" id="ARBA00022801"/>
    </source>
</evidence>
<protein>
    <recommendedName>
        <fullName evidence="6">Probable succinyl-diaminopimelate desuccinylase</fullName>
        <ecNumber evidence="5">3.5.1.18</ecNumber>
    </recommendedName>
</protein>
<sequence length="370" mass="40107">MNDLLRQLIRARSTLDAGERAAAEVIANYFKRHGVDCRTDSWDANRANVIAHVKSAGTRPGLLFVCHLDVVGPGEDPWTHPAFEGREADGKIYGRGAVDMKGPTAAAIAAICETVASGVELQGDIVFAATAGEETDSAGIERFAADLSWLGKPAGVIVPEPTDFAVITAHRGLFWLEITTKGRAVHSSVPQRGVNAIQSMRRVLEELERYEVDFEPHPDLGKCSVSVNTIRGGEAMNIVPDRCAIGVDIRTLPGQNCDAIRYDLERLLARLTAEVPHFQAAISVQRSVGAMETDPNCEFVKAFCSVVDVDQTNAVGFTTDAPHLTSLGVPIVIYGPGKPNQCHQVDEHIAVVDLERGRAYFQDVLLRFLT</sequence>
<evidence type="ECO:0000313" key="14">
    <source>
        <dbReference type="EMBL" id="MDI6451176.1"/>
    </source>
</evidence>
<dbReference type="Gene3D" id="3.40.630.10">
    <property type="entry name" value="Zn peptidases"/>
    <property type="match status" value="1"/>
</dbReference>
<reference evidence="14" key="1">
    <citation type="submission" date="2023-05" db="EMBL/GenBank/DDBJ databases">
        <title>Anaerotaeda fermentans gen. nov., sp. nov., a novel anaerobic planctomycete of the new family within the order Sedimentisphaerales isolated from Taman Peninsula, Russia.</title>
        <authorList>
            <person name="Khomyakova M.A."/>
            <person name="Merkel A.Y."/>
            <person name="Slobodkin A.I."/>
        </authorList>
    </citation>
    <scope>NUCLEOTIDE SEQUENCE</scope>
    <source>
        <strain evidence="14">M17dextr</strain>
    </source>
</reference>
<dbReference type="PROSITE" id="PS00759">
    <property type="entry name" value="ARGE_DAPE_CPG2_2"/>
    <property type="match status" value="1"/>
</dbReference>
<dbReference type="RefSeq" id="WP_349246585.1">
    <property type="nucleotide sequence ID" value="NZ_JASCXX010000029.1"/>
</dbReference>
<name>A0AAW6TZL9_9BACT</name>
<evidence type="ECO:0000256" key="4">
    <source>
        <dbReference type="ARBA" id="ARBA00006247"/>
    </source>
</evidence>
<dbReference type="InterPro" id="IPR002933">
    <property type="entry name" value="Peptidase_M20"/>
</dbReference>
<dbReference type="PANTHER" id="PTHR43808:SF8">
    <property type="entry name" value="PEPTIDASE M20 DIMERISATION DOMAIN-CONTAINING PROTEIN"/>
    <property type="match status" value="1"/>
</dbReference>
<evidence type="ECO:0000256" key="8">
    <source>
        <dbReference type="ARBA" id="ARBA00022723"/>
    </source>
</evidence>
<keyword evidence="15" id="KW-1185">Reference proteome</keyword>
<proteinExistence type="inferred from homology"/>
<dbReference type="InterPro" id="IPR011650">
    <property type="entry name" value="Peptidase_M20_dimer"/>
</dbReference>
<comment type="catalytic activity">
    <reaction evidence="12">
        <text>N-succinyl-(2S,6S)-2,6-diaminopimelate + H2O = (2S,6S)-2,6-diaminopimelate + succinate</text>
        <dbReference type="Rhea" id="RHEA:22608"/>
        <dbReference type="ChEBI" id="CHEBI:15377"/>
        <dbReference type="ChEBI" id="CHEBI:30031"/>
        <dbReference type="ChEBI" id="CHEBI:57609"/>
        <dbReference type="ChEBI" id="CHEBI:58087"/>
        <dbReference type="EC" id="3.5.1.18"/>
    </reaction>
</comment>